<evidence type="ECO:0000313" key="1">
    <source>
        <dbReference type="EMBL" id="RGP59481.1"/>
    </source>
</evidence>
<dbReference type="Proteomes" id="UP000266234">
    <property type="component" value="Unassembled WGS sequence"/>
</dbReference>
<dbReference type="AlphaFoldDB" id="A0A395RH99"/>
<dbReference type="STRING" id="694270.A0A395RH99"/>
<organism evidence="1 2">
    <name type="scientific">Fusarium longipes</name>
    <dbReference type="NCBI Taxonomy" id="694270"/>
    <lineage>
        <taxon>Eukaryota</taxon>
        <taxon>Fungi</taxon>
        <taxon>Dikarya</taxon>
        <taxon>Ascomycota</taxon>
        <taxon>Pezizomycotina</taxon>
        <taxon>Sordariomycetes</taxon>
        <taxon>Hypocreomycetidae</taxon>
        <taxon>Hypocreales</taxon>
        <taxon>Nectriaceae</taxon>
        <taxon>Fusarium</taxon>
    </lineage>
</organism>
<proteinExistence type="predicted"/>
<name>A0A395RH99_9HYPO</name>
<keyword evidence="2" id="KW-1185">Reference proteome</keyword>
<sequence length="191" mass="20789">MAVVNGTVEAPVDATPKGKVIVLNGASASTKTAILERLGSQLTGYKTYVVDSYIMTKPSSPDMLGQELRSVYIQEVLKSADQGHTILLTACLLDDFQGRRDTENILSIFAGKQIPLVWVNADFEPRDSEHCCISMTSSRATHSDTIGSMAVLPSRKRHGLKDTELVTRTLTAEHSIQEAVQELLSLMGLAR</sequence>
<reference evidence="1 2" key="1">
    <citation type="journal article" date="2018" name="PLoS Pathog.">
        <title>Evolution of structural diversity of trichothecenes, a family of toxins produced by plant pathogenic and entomopathogenic fungi.</title>
        <authorList>
            <person name="Proctor R.H."/>
            <person name="McCormick S.P."/>
            <person name="Kim H.S."/>
            <person name="Cardoza R.E."/>
            <person name="Stanley A.M."/>
            <person name="Lindo L."/>
            <person name="Kelly A."/>
            <person name="Brown D.W."/>
            <person name="Lee T."/>
            <person name="Vaughan M.M."/>
            <person name="Alexander N.J."/>
            <person name="Busman M."/>
            <person name="Gutierrez S."/>
        </authorList>
    </citation>
    <scope>NUCLEOTIDE SEQUENCE [LARGE SCALE GENOMIC DNA]</scope>
    <source>
        <strain evidence="1 2">NRRL 20695</strain>
    </source>
</reference>
<dbReference type="Gene3D" id="3.40.50.300">
    <property type="entry name" value="P-loop containing nucleotide triphosphate hydrolases"/>
    <property type="match status" value="1"/>
</dbReference>
<dbReference type="GO" id="GO:0016740">
    <property type="term" value="F:transferase activity"/>
    <property type="evidence" value="ECO:0007669"/>
    <property type="project" value="UniProtKB-KW"/>
</dbReference>
<dbReference type="EMBL" id="PXOG01000377">
    <property type="protein sequence ID" value="RGP59481.1"/>
    <property type="molecule type" value="Genomic_DNA"/>
</dbReference>
<evidence type="ECO:0000313" key="2">
    <source>
        <dbReference type="Proteomes" id="UP000266234"/>
    </source>
</evidence>
<comment type="caution">
    <text evidence="1">The sequence shown here is derived from an EMBL/GenBank/DDBJ whole genome shotgun (WGS) entry which is preliminary data.</text>
</comment>
<gene>
    <name evidence="1" type="ORF">FLONG3_11175</name>
</gene>
<keyword evidence="1" id="KW-0808">Transferase</keyword>
<accession>A0A395RH99</accession>
<protein>
    <submittedName>
        <fullName evidence="1">Chloramphenicol phosphotransferase</fullName>
    </submittedName>
</protein>
<dbReference type="OrthoDB" id="5426988at2759"/>
<dbReference type="InterPro" id="IPR027417">
    <property type="entry name" value="P-loop_NTPase"/>
</dbReference>